<dbReference type="InterPro" id="IPR011701">
    <property type="entry name" value="MFS"/>
</dbReference>
<gene>
    <name evidence="8" type="ORF">Lpp77_02457</name>
</gene>
<dbReference type="GO" id="GO:0022857">
    <property type="term" value="F:transmembrane transporter activity"/>
    <property type="evidence" value="ECO:0007669"/>
    <property type="project" value="InterPro"/>
</dbReference>
<feature type="transmembrane region" description="Helical" evidence="6">
    <location>
        <begin position="147"/>
        <end position="165"/>
    </location>
</feature>
<keyword evidence="3 6" id="KW-0812">Transmembrane</keyword>
<dbReference type="PROSITE" id="PS50850">
    <property type="entry name" value="MFS"/>
    <property type="match status" value="1"/>
</dbReference>
<feature type="transmembrane region" description="Helical" evidence="6">
    <location>
        <begin position="225"/>
        <end position="249"/>
    </location>
</feature>
<protein>
    <submittedName>
        <fullName evidence="8">Efflux pump antibiotic resistance protein</fullName>
    </submittedName>
</protein>
<keyword evidence="5 6" id="KW-0472">Membrane</keyword>
<keyword evidence="4 6" id="KW-1133">Transmembrane helix</keyword>
<feature type="transmembrane region" description="Helical" evidence="6">
    <location>
        <begin position="121"/>
        <end position="141"/>
    </location>
</feature>
<feature type="transmembrane region" description="Helical" evidence="6">
    <location>
        <begin position="57"/>
        <end position="82"/>
    </location>
</feature>
<feature type="domain" description="Major facilitator superfamily (MFS) profile" evidence="7">
    <location>
        <begin position="55"/>
        <end position="262"/>
    </location>
</feature>
<dbReference type="InterPro" id="IPR020846">
    <property type="entry name" value="MFS_dom"/>
</dbReference>
<dbReference type="SUPFAM" id="SSF103473">
    <property type="entry name" value="MFS general substrate transporter"/>
    <property type="match status" value="1"/>
</dbReference>
<feature type="transmembrane region" description="Helical" evidence="6">
    <location>
        <begin position="20"/>
        <end position="37"/>
    </location>
</feature>
<evidence type="ECO:0000256" key="5">
    <source>
        <dbReference type="ARBA" id="ARBA00023136"/>
    </source>
</evidence>
<evidence type="ECO:0000256" key="6">
    <source>
        <dbReference type="SAM" id="Phobius"/>
    </source>
</evidence>
<evidence type="ECO:0000259" key="7">
    <source>
        <dbReference type="PROSITE" id="PS50850"/>
    </source>
</evidence>
<evidence type="ECO:0000256" key="4">
    <source>
        <dbReference type="ARBA" id="ARBA00022989"/>
    </source>
</evidence>
<evidence type="ECO:0000256" key="3">
    <source>
        <dbReference type="ARBA" id="ARBA00022692"/>
    </source>
</evidence>
<feature type="transmembrane region" description="Helical" evidence="6">
    <location>
        <begin position="94"/>
        <end position="114"/>
    </location>
</feature>
<evidence type="ECO:0000313" key="9">
    <source>
        <dbReference type="Proteomes" id="UP000014249"/>
    </source>
</evidence>
<evidence type="ECO:0000313" key="8">
    <source>
        <dbReference type="EMBL" id="EPC56376.1"/>
    </source>
</evidence>
<sequence>GMILTFASGYWLQQPTQHLLGFLILAGGAILTLLAFIQDQRAKSPWIAPALMHNPDYLISVSVLLIVMLVNSVSNILLPFYLQSYGGISAFESGLLMMLQSVVMLMITPFAGWLADHWNRYYLTILGLLVLIVSQVGYAFYPAKLSMAPIIWPIVLNGAGMALFLSPNNALTMGAVDASVSGVAGSLNSLARTIGMTIGISFGATLLFAQLPGVTRISPQSGAPFLHALAFVFWLATIVSVVGLIIVIFRTIRSRRTKASVQ</sequence>
<reference evidence="8 9" key="1">
    <citation type="journal article" date="2013" name="PLoS ONE">
        <title>Lactobacillus paracasei comparative genomics: towards species pan-genome definition and exploitation of diversity.</title>
        <authorList>
            <person name="Smokvina T."/>
            <person name="Wels M."/>
            <person name="Polka J."/>
            <person name="Chervaux C."/>
            <person name="Brisse S."/>
            <person name="Boekhorst J."/>
            <person name="van Hylckama Vlieg J.E."/>
            <person name="Siezen R.J."/>
        </authorList>
    </citation>
    <scope>NUCLEOTIDE SEQUENCE [LARGE SCALE GENOMIC DNA]</scope>
    <source>
        <strain evidence="8 9">CNCM I-4270</strain>
    </source>
</reference>
<dbReference type="PANTHER" id="PTHR42718:SF9">
    <property type="entry name" value="MAJOR FACILITATOR SUPERFAMILY MULTIDRUG TRANSPORTER MFSC"/>
    <property type="match status" value="1"/>
</dbReference>
<dbReference type="Gene3D" id="1.20.1250.20">
    <property type="entry name" value="MFS general substrate transporter like domains"/>
    <property type="match status" value="1"/>
</dbReference>
<feature type="non-terminal residue" evidence="8">
    <location>
        <position position="1"/>
    </location>
</feature>
<comment type="caution">
    <text evidence="8">The sequence shown here is derived from an EMBL/GenBank/DDBJ whole genome shotgun (WGS) entry which is preliminary data.</text>
</comment>
<keyword evidence="2" id="KW-0813">Transport</keyword>
<organism evidence="8 9">
    <name type="scientific">Lacticaseibacillus paracasei subsp. paracasei CNCM I-4270</name>
    <dbReference type="NCBI Taxonomy" id="1256202"/>
    <lineage>
        <taxon>Bacteria</taxon>
        <taxon>Bacillati</taxon>
        <taxon>Bacillota</taxon>
        <taxon>Bacilli</taxon>
        <taxon>Lactobacillales</taxon>
        <taxon>Lactobacillaceae</taxon>
        <taxon>Lacticaseibacillus</taxon>
    </lineage>
</organism>
<dbReference type="PANTHER" id="PTHR42718">
    <property type="entry name" value="MAJOR FACILITATOR SUPERFAMILY MULTIDRUG TRANSPORTER MFSC"/>
    <property type="match status" value="1"/>
</dbReference>
<accession>A0A8E0MCT9</accession>
<dbReference type="Proteomes" id="UP000014249">
    <property type="component" value="Unassembled WGS sequence"/>
</dbReference>
<name>A0A8E0MCT9_LACPA</name>
<proteinExistence type="predicted"/>
<dbReference type="EMBL" id="ANJX01000081">
    <property type="protein sequence ID" value="EPC56376.1"/>
    <property type="molecule type" value="Genomic_DNA"/>
</dbReference>
<dbReference type="AlphaFoldDB" id="A0A8E0MCT9"/>
<dbReference type="GO" id="GO:0005886">
    <property type="term" value="C:plasma membrane"/>
    <property type="evidence" value="ECO:0007669"/>
    <property type="project" value="UniProtKB-SubCell"/>
</dbReference>
<dbReference type="InterPro" id="IPR036259">
    <property type="entry name" value="MFS_trans_sf"/>
</dbReference>
<dbReference type="Pfam" id="PF07690">
    <property type="entry name" value="MFS_1"/>
    <property type="match status" value="1"/>
</dbReference>
<feature type="transmembrane region" description="Helical" evidence="6">
    <location>
        <begin position="194"/>
        <end position="213"/>
    </location>
</feature>
<evidence type="ECO:0000256" key="1">
    <source>
        <dbReference type="ARBA" id="ARBA00004651"/>
    </source>
</evidence>
<evidence type="ECO:0000256" key="2">
    <source>
        <dbReference type="ARBA" id="ARBA00022448"/>
    </source>
</evidence>
<comment type="subcellular location">
    <subcellularLocation>
        <location evidence="1">Cell membrane</location>
        <topology evidence="1">Multi-pass membrane protein</topology>
    </subcellularLocation>
</comment>